<evidence type="ECO:0000259" key="1">
    <source>
        <dbReference type="PROSITE" id="PS50213"/>
    </source>
</evidence>
<proteinExistence type="predicted"/>
<dbReference type="GO" id="GO:0005615">
    <property type="term" value="C:extracellular space"/>
    <property type="evidence" value="ECO:0007669"/>
    <property type="project" value="TreeGrafter"/>
</dbReference>
<dbReference type="InterPro" id="IPR036378">
    <property type="entry name" value="FAS1_dom_sf"/>
</dbReference>
<dbReference type="InterPro" id="IPR000782">
    <property type="entry name" value="FAS1_domain"/>
</dbReference>
<name>A0A410G0F6_9FLAO</name>
<dbReference type="PANTHER" id="PTHR10900">
    <property type="entry name" value="PERIOSTIN-RELATED"/>
    <property type="match status" value="1"/>
</dbReference>
<dbReference type="AlphaFoldDB" id="A0A410G0F6"/>
<dbReference type="KEGG" id="aev:EI546_02960"/>
<accession>A0A410G0F6</accession>
<dbReference type="Pfam" id="PF02469">
    <property type="entry name" value="Fasciclin"/>
    <property type="match status" value="1"/>
</dbReference>
<dbReference type="GO" id="GO:0050839">
    <property type="term" value="F:cell adhesion molecule binding"/>
    <property type="evidence" value="ECO:0007669"/>
    <property type="project" value="TreeGrafter"/>
</dbReference>
<dbReference type="Proteomes" id="UP000285517">
    <property type="component" value="Chromosome"/>
</dbReference>
<dbReference type="SMART" id="SM00554">
    <property type="entry name" value="FAS1"/>
    <property type="match status" value="1"/>
</dbReference>
<dbReference type="PANTHER" id="PTHR10900:SF77">
    <property type="entry name" value="FI19380P1"/>
    <property type="match status" value="1"/>
</dbReference>
<dbReference type="GO" id="GO:0007155">
    <property type="term" value="P:cell adhesion"/>
    <property type="evidence" value="ECO:0007669"/>
    <property type="project" value="TreeGrafter"/>
</dbReference>
<dbReference type="GO" id="GO:0030198">
    <property type="term" value="P:extracellular matrix organization"/>
    <property type="evidence" value="ECO:0007669"/>
    <property type="project" value="TreeGrafter"/>
</dbReference>
<evidence type="ECO:0000313" key="3">
    <source>
        <dbReference type="Proteomes" id="UP000285517"/>
    </source>
</evidence>
<dbReference type="SUPFAM" id="SSF82153">
    <property type="entry name" value="FAS1 domain"/>
    <property type="match status" value="1"/>
</dbReference>
<sequence length="192" mass="21924">MILKNISVLFFIILCSNVISAQKYLSKEMAEVSTQWNENKFTSTKTFAENIAEASEFTILTKILKEDPVSEEIKKNEMVTIFTVSDRAFSKMEKKQKDSLLGNKNLMNSMVKYLIVPGRIDKHGLKTEAKKHNGKFYLATLNGQKLGVIEKEDQLFLVDSEGRQAAIIDGDFYFKNGFFHIINNIILPETEE</sequence>
<dbReference type="InterPro" id="IPR050904">
    <property type="entry name" value="Adhesion/Biosynth-related"/>
</dbReference>
<dbReference type="Gene3D" id="2.30.180.10">
    <property type="entry name" value="FAS1 domain"/>
    <property type="match status" value="1"/>
</dbReference>
<dbReference type="EMBL" id="CP034951">
    <property type="protein sequence ID" value="QAA80752.1"/>
    <property type="molecule type" value="Genomic_DNA"/>
</dbReference>
<protein>
    <submittedName>
        <fullName evidence="2">Fasciclin domain-containing protein</fullName>
    </submittedName>
</protein>
<evidence type="ECO:0000313" key="2">
    <source>
        <dbReference type="EMBL" id="QAA80752.1"/>
    </source>
</evidence>
<gene>
    <name evidence="2" type="ORF">EI546_02960</name>
</gene>
<feature type="domain" description="FAS1" evidence="1">
    <location>
        <begin position="44"/>
        <end position="186"/>
    </location>
</feature>
<dbReference type="GO" id="GO:0031012">
    <property type="term" value="C:extracellular matrix"/>
    <property type="evidence" value="ECO:0007669"/>
    <property type="project" value="TreeGrafter"/>
</dbReference>
<keyword evidence="3" id="KW-1185">Reference proteome</keyword>
<organism evidence="2 3">
    <name type="scientific">Aequorivita ciconiae</name>
    <dbReference type="NCBI Taxonomy" id="2494375"/>
    <lineage>
        <taxon>Bacteria</taxon>
        <taxon>Pseudomonadati</taxon>
        <taxon>Bacteroidota</taxon>
        <taxon>Flavobacteriia</taxon>
        <taxon>Flavobacteriales</taxon>
        <taxon>Flavobacteriaceae</taxon>
        <taxon>Aequorivita</taxon>
    </lineage>
</organism>
<reference evidence="2 3" key="1">
    <citation type="submission" date="2019-01" db="EMBL/GenBank/DDBJ databases">
        <title>Complete genome sequencing of Aequorivita sp. H23M31.</title>
        <authorList>
            <person name="Bae J.-W."/>
        </authorList>
    </citation>
    <scope>NUCLEOTIDE SEQUENCE [LARGE SCALE GENOMIC DNA]</scope>
    <source>
        <strain evidence="2 3">H23M31</strain>
    </source>
</reference>
<dbReference type="RefSeq" id="WP_128249147.1">
    <property type="nucleotide sequence ID" value="NZ_CP034951.1"/>
</dbReference>
<dbReference type="PROSITE" id="PS50213">
    <property type="entry name" value="FAS1"/>
    <property type="match status" value="1"/>
</dbReference>
<dbReference type="OrthoDB" id="1442729at2"/>